<feature type="region of interest" description="Disordered" evidence="2">
    <location>
        <begin position="318"/>
        <end position="349"/>
    </location>
</feature>
<evidence type="ECO:0000313" key="6">
    <source>
        <dbReference type="Proteomes" id="UP000186551"/>
    </source>
</evidence>
<feature type="compositionally biased region" description="Low complexity" evidence="2">
    <location>
        <begin position="335"/>
        <end position="349"/>
    </location>
</feature>
<comment type="caution">
    <text evidence="5">The sequence shown here is derived from an EMBL/GenBank/DDBJ whole genome shotgun (WGS) entry which is preliminary data.</text>
</comment>
<keyword evidence="6" id="KW-1185">Reference proteome</keyword>
<dbReference type="STRING" id="1797110.A3841_05325"/>
<dbReference type="AlphaFoldDB" id="A0A1Q5P8P7"/>
<evidence type="ECO:0000256" key="3">
    <source>
        <dbReference type="SAM" id="Phobius"/>
    </source>
</evidence>
<dbReference type="PANTHER" id="PTHR33371">
    <property type="entry name" value="INTERMEMBRANE PHOSPHOLIPID TRANSPORT SYSTEM BINDING PROTEIN MLAD-RELATED"/>
    <property type="match status" value="1"/>
</dbReference>
<dbReference type="InterPro" id="IPR003399">
    <property type="entry name" value="Mce/MlaD"/>
</dbReference>
<keyword evidence="1" id="KW-0175">Coiled coil</keyword>
<dbReference type="OrthoDB" id="9771725at2"/>
<feature type="compositionally biased region" description="Basic and acidic residues" evidence="2">
    <location>
        <begin position="318"/>
        <end position="334"/>
    </location>
</feature>
<organism evidence="5 6">
    <name type="scientific">Pontibacter flavimaris</name>
    <dbReference type="NCBI Taxonomy" id="1797110"/>
    <lineage>
        <taxon>Bacteria</taxon>
        <taxon>Pseudomonadati</taxon>
        <taxon>Bacteroidota</taxon>
        <taxon>Cytophagia</taxon>
        <taxon>Cytophagales</taxon>
        <taxon>Hymenobacteraceae</taxon>
        <taxon>Pontibacter</taxon>
    </lineage>
</organism>
<evidence type="ECO:0000256" key="2">
    <source>
        <dbReference type="SAM" id="MobiDB-lite"/>
    </source>
</evidence>
<evidence type="ECO:0000313" key="5">
    <source>
        <dbReference type="EMBL" id="OKL38573.1"/>
    </source>
</evidence>
<protein>
    <submittedName>
        <fullName evidence="5">ABC transporter permease</fullName>
    </submittedName>
</protein>
<name>A0A1Q5P8P7_9BACT</name>
<dbReference type="InterPro" id="IPR052336">
    <property type="entry name" value="MlaD_Phospholipid_Transporter"/>
</dbReference>
<proteinExistence type="predicted"/>
<dbReference type="PANTHER" id="PTHR33371:SF4">
    <property type="entry name" value="INTERMEMBRANE PHOSPHOLIPID TRANSPORT SYSTEM BINDING PROTEIN MLAD"/>
    <property type="match status" value="1"/>
</dbReference>
<keyword evidence="3" id="KW-0812">Transmembrane</keyword>
<dbReference type="Proteomes" id="UP000186551">
    <property type="component" value="Unassembled WGS sequence"/>
</dbReference>
<dbReference type="Pfam" id="PF02470">
    <property type="entry name" value="MlaD"/>
    <property type="match status" value="1"/>
</dbReference>
<dbReference type="RefSeq" id="WP_073854487.1">
    <property type="nucleotide sequence ID" value="NZ_LVWA01000012.1"/>
</dbReference>
<keyword evidence="3" id="KW-0472">Membrane</keyword>
<feature type="coiled-coil region" evidence="1">
    <location>
        <begin position="239"/>
        <end position="307"/>
    </location>
</feature>
<dbReference type="EMBL" id="LVWA01000012">
    <property type="protein sequence ID" value="OKL38573.1"/>
    <property type="molecule type" value="Genomic_DNA"/>
</dbReference>
<feature type="domain" description="Mce/MlaD" evidence="4">
    <location>
        <begin position="41"/>
        <end position="115"/>
    </location>
</feature>
<evidence type="ECO:0000259" key="4">
    <source>
        <dbReference type="Pfam" id="PF02470"/>
    </source>
</evidence>
<feature type="transmembrane region" description="Helical" evidence="3">
    <location>
        <begin position="12"/>
        <end position="32"/>
    </location>
</feature>
<evidence type="ECO:0000256" key="1">
    <source>
        <dbReference type="SAM" id="Coils"/>
    </source>
</evidence>
<reference evidence="5 6" key="1">
    <citation type="submission" date="2016-03" db="EMBL/GenBank/DDBJ databases">
        <title>Genome sequence of Pontibacter sp. nov., of the family cytophagaceae, isolated from marine sediment of the Yellow Sea, China.</title>
        <authorList>
            <person name="Zhang G."/>
            <person name="Zhang R."/>
        </authorList>
    </citation>
    <scope>NUCLEOTIDE SEQUENCE [LARGE SCALE GENOMIC DNA]</scope>
    <source>
        <strain evidence="5 6">S10-8</strain>
    </source>
</reference>
<keyword evidence="3" id="KW-1133">Transmembrane helix</keyword>
<gene>
    <name evidence="5" type="ORF">A3841_05325</name>
</gene>
<sequence>MNSAENKRSIMVGIFVLIAIVIFVIGILTLGGQQKKFIESITVSTVFSDVEGLKVGNNVWFSGVKIGTVKDIRLHGESQVQVLMNLEQSAQQYIRQNSKARISSESLIGNKIIEIFGGTPATGQVQDGDVLASEANLNTDDIMKTLQENNKNLSNITSNFSVISDKLVRGEGTVGTLLNDSTLAKDFKSMVASLETTSQNAARASRDLSRFTSKLNTKGSLADNLLTDTTVFSSLESSMAELEKATQSATQMAQNLEQASSKFNNENNAVGVLLNDPDFAGQLQRTMQNLETSSEKLDANMEALQSNFLLRGYFRKKDKEQREAAEEAQEKQPEQEQQQPVQQPVKEEK</sequence>
<accession>A0A1Q5P8P7</accession>